<dbReference type="GeneID" id="18167197"/>
<keyword evidence="3" id="KW-1185">Reference proteome</keyword>
<dbReference type="OrthoDB" id="4870389at2759"/>
<dbReference type="Proteomes" id="UP000001610">
    <property type="component" value="Unassembled WGS sequence"/>
</dbReference>
<dbReference type="RefSeq" id="XP_006670386.1">
    <property type="nucleotide sequence ID" value="XM_006670323.1"/>
</dbReference>
<evidence type="ECO:0000256" key="1">
    <source>
        <dbReference type="SAM" id="MobiDB-lite"/>
    </source>
</evidence>
<dbReference type="InParanoid" id="G3JI68"/>
<gene>
    <name evidence="2" type="ORF">CCM_05178</name>
</gene>
<feature type="region of interest" description="Disordered" evidence="1">
    <location>
        <begin position="212"/>
        <end position="247"/>
    </location>
</feature>
<dbReference type="EMBL" id="JH126402">
    <property type="protein sequence ID" value="EGX91021.1"/>
    <property type="molecule type" value="Genomic_DNA"/>
</dbReference>
<sequence>MIVPKRDGKILFTSNINFFLIHFLSFEFALPPYSLEASPTSQLRLFKCWNVFSACPSNPTILTVQHMSRPGTPEIRHGTPMNPCAAVFEPDGSSKQPCRSPDTRALCNEDSRVPDSSKLHPYLELSLTLPAVDAQLTSHHPASWFLEHPSRQVPCYAFPDFTFGLPMSISSNVTSRLSSRRGSTNAWHSSVQPTTSNASVARTSPTRAIAEGLTSQVEQPSRRAPVNAPWEPASFRRRKASRNGNDLRGNVASVDALLWSHSKRWTSGEKKELMAYQKMRQNIRYIGADSSPFVPHTAAELAALKVTMAEERRRVIGAKVERLTAELSKKGKLGPRTPIKGHSLFSLAQSCFDEEDDMNGGIWPTIVQLKEEGDRRSEGTRRRLPHPAKVYGGSWQRSIRVDVVGQSFGIWPVDGLTRDDEQGTNGLDESDVPDWLLELINQ</sequence>
<dbReference type="OMA" id="LMAYQKM"/>
<dbReference type="HOGENOM" id="CLU_619652_0_0_1"/>
<accession>G3JI68</accession>
<dbReference type="STRING" id="983644.G3JI68"/>
<proteinExistence type="predicted"/>
<evidence type="ECO:0000313" key="3">
    <source>
        <dbReference type="Proteomes" id="UP000001610"/>
    </source>
</evidence>
<protein>
    <submittedName>
        <fullName evidence="2">Uncharacterized protein</fullName>
    </submittedName>
</protein>
<dbReference type="VEuPathDB" id="FungiDB:CCM_05178"/>
<evidence type="ECO:0000313" key="2">
    <source>
        <dbReference type="EMBL" id="EGX91021.1"/>
    </source>
</evidence>
<dbReference type="AlphaFoldDB" id="G3JI68"/>
<reference evidence="2 3" key="1">
    <citation type="journal article" date="2011" name="Genome Biol.">
        <title>Genome sequence of the insect pathogenic fungus Cordyceps militaris, a valued traditional Chinese medicine.</title>
        <authorList>
            <person name="Zheng P."/>
            <person name="Xia Y."/>
            <person name="Xiao G."/>
            <person name="Xiong C."/>
            <person name="Hu X."/>
            <person name="Zhang S."/>
            <person name="Zheng H."/>
            <person name="Huang Y."/>
            <person name="Zhou Y."/>
            <person name="Wang S."/>
            <person name="Zhao G.P."/>
            <person name="Liu X."/>
            <person name="St Leger R.J."/>
            <person name="Wang C."/>
        </authorList>
    </citation>
    <scope>NUCLEOTIDE SEQUENCE [LARGE SCALE GENOMIC DNA]</scope>
    <source>
        <strain evidence="2 3">CM01</strain>
    </source>
</reference>
<name>G3JI68_CORMM</name>
<dbReference type="KEGG" id="cmt:CCM_05178"/>
<dbReference type="eggNOG" id="ENOG502T2GG">
    <property type="taxonomic scope" value="Eukaryota"/>
</dbReference>
<organism evidence="2 3">
    <name type="scientific">Cordyceps militaris (strain CM01)</name>
    <name type="common">Caterpillar fungus</name>
    <dbReference type="NCBI Taxonomy" id="983644"/>
    <lineage>
        <taxon>Eukaryota</taxon>
        <taxon>Fungi</taxon>
        <taxon>Dikarya</taxon>
        <taxon>Ascomycota</taxon>
        <taxon>Pezizomycotina</taxon>
        <taxon>Sordariomycetes</taxon>
        <taxon>Hypocreomycetidae</taxon>
        <taxon>Hypocreales</taxon>
        <taxon>Cordycipitaceae</taxon>
        <taxon>Cordyceps</taxon>
    </lineage>
</organism>